<gene>
    <name evidence="2" type="ORF">TM448B02229_0008</name>
</gene>
<dbReference type="SMART" id="SM00834">
    <property type="entry name" value="CxxC_CXXC_SSSS"/>
    <property type="match status" value="1"/>
</dbReference>
<dbReference type="AlphaFoldDB" id="A0A6M3XXJ9"/>
<evidence type="ECO:0000259" key="1">
    <source>
        <dbReference type="SMART" id="SM00834"/>
    </source>
</evidence>
<sequence length="68" mass="7792">MNYLFRCSSHGEFEINQPIMAEHKANCPECHEPAQRIFTGLQHIWAGSVFRPDGSLRQDKDYAPVMKG</sequence>
<protein>
    <recommendedName>
        <fullName evidence="1">Putative regulatory protein FmdB zinc ribbon domain-containing protein</fullName>
    </recommendedName>
</protein>
<accession>A0A6M3XXJ9</accession>
<reference evidence="2" key="1">
    <citation type="submission" date="2020-03" db="EMBL/GenBank/DDBJ databases">
        <title>The deep terrestrial virosphere.</title>
        <authorList>
            <person name="Holmfeldt K."/>
            <person name="Nilsson E."/>
            <person name="Simone D."/>
            <person name="Lopez-Fernandez M."/>
            <person name="Wu X."/>
            <person name="de Brujin I."/>
            <person name="Lundin D."/>
            <person name="Andersson A."/>
            <person name="Bertilsson S."/>
            <person name="Dopson M."/>
        </authorList>
    </citation>
    <scope>NUCLEOTIDE SEQUENCE</scope>
    <source>
        <strain evidence="2">TM448B02229</strain>
    </source>
</reference>
<proteinExistence type="predicted"/>
<feature type="domain" description="Putative regulatory protein FmdB zinc ribbon" evidence="1">
    <location>
        <begin position="3"/>
        <end position="39"/>
    </location>
</feature>
<name>A0A6M3XXJ9_9ZZZZ</name>
<dbReference type="EMBL" id="MT144891">
    <property type="protein sequence ID" value="QJI01006.1"/>
    <property type="molecule type" value="Genomic_DNA"/>
</dbReference>
<dbReference type="NCBIfam" id="TIGR02605">
    <property type="entry name" value="CxxC_CxxC_SSSS"/>
    <property type="match status" value="1"/>
</dbReference>
<organism evidence="2">
    <name type="scientific">viral metagenome</name>
    <dbReference type="NCBI Taxonomy" id="1070528"/>
    <lineage>
        <taxon>unclassified sequences</taxon>
        <taxon>metagenomes</taxon>
        <taxon>organismal metagenomes</taxon>
    </lineage>
</organism>
<evidence type="ECO:0000313" key="2">
    <source>
        <dbReference type="EMBL" id="QJI01006.1"/>
    </source>
</evidence>
<dbReference type="InterPro" id="IPR013429">
    <property type="entry name" value="Regulatory_FmdB_Zinc_ribbon"/>
</dbReference>